<dbReference type="Proteomes" id="UP001592530">
    <property type="component" value="Unassembled WGS sequence"/>
</dbReference>
<dbReference type="CDD" id="cd04301">
    <property type="entry name" value="NAT_SF"/>
    <property type="match status" value="1"/>
</dbReference>
<evidence type="ECO:0000313" key="3">
    <source>
        <dbReference type="Proteomes" id="UP001592530"/>
    </source>
</evidence>
<dbReference type="InterPro" id="IPR000182">
    <property type="entry name" value="GNAT_dom"/>
</dbReference>
<dbReference type="Pfam" id="PF00583">
    <property type="entry name" value="Acetyltransf_1"/>
    <property type="match status" value="1"/>
</dbReference>
<dbReference type="RefSeq" id="WP_380560031.1">
    <property type="nucleotide sequence ID" value="NZ_JBHEZY010000031.1"/>
</dbReference>
<dbReference type="PROSITE" id="PS51186">
    <property type="entry name" value="GNAT"/>
    <property type="match status" value="1"/>
</dbReference>
<organism evidence="2 3">
    <name type="scientific">Streptacidiphilus alkalitolerans</name>
    <dbReference type="NCBI Taxonomy" id="3342712"/>
    <lineage>
        <taxon>Bacteria</taxon>
        <taxon>Bacillati</taxon>
        <taxon>Actinomycetota</taxon>
        <taxon>Actinomycetes</taxon>
        <taxon>Kitasatosporales</taxon>
        <taxon>Streptomycetaceae</taxon>
        <taxon>Streptacidiphilus</taxon>
    </lineage>
</organism>
<dbReference type="PANTHER" id="PTHR43072">
    <property type="entry name" value="N-ACETYLTRANSFERASE"/>
    <property type="match status" value="1"/>
</dbReference>
<gene>
    <name evidence="2" type="ORF">ACEZDB_37750</name>
</gene>
<name>A0ABV6XDP4_9ACTN</name>
<dbReference type="InterPro" id="IPR016181">
    <property type="entry name" value="Acyl_CoA_acyltransferase"/>
</dbReference>
<reference evidence="2 3" key="1">
    <citation type="submission" date="2024-09" db="EMBL/GenBank/DDBJ databases">
        <authorList>
            <person name="Lee S.D."/>
        </authorList>
    </citation>
    <scope>NUCLEOTIDE SEQUENCE [LARGE SCALE GENOMIC DNA]</scope>
    <source>
        <strain evidence="2 3">N1-3</strain>
    </source>
</reference>
<comment type="caution">
    <text evidence="2">The sequence shown here is derived from an EMBL/GenBank/DDBJ whole genome shotgun (WGS) entry which is preliminary data.</text>
</comment>
<proteinExistence type="predicted"/>
<sequence length="179" mass="19224">MSTTASGSTTPGSTTPGRLVVRTAESGDGPALAALDYRCWSRLSDVQERPAPPAPDAVFYDERHLPEHYLLALLDGELVGYIRLVLPTSLPSNAHIRTIHGLAVDPSVRRHGVGRTLIEAALAEARRVGARRVTLRVLGYNAPARALYESLGFGVEGVAPEEFYLDGTYVDDVAMGLTL</sequence>
<protein>
    <submittedName>
        <fullName evidence="2">N-acetyltransferase family protein</fullName>
    </submittedName>
</protein>
<feature type="domain" description="N-acetyltransferase" evidence="1">
    <location>
        <begin position="19"/>
        <end position="179"/>
    </location>
</feature>
<accession>A0ABV6XDP4</accession>
<dbReference type="EMBL" id="JBHEZY010000031">
    <property type="protein sequence ID" value="MFC1436395.1"/>
    <property type="molecule type" value="Genomic_DNA"/>
</dbReference>
<evidence type="ECO:0000313" key="2">
    <source>
        <dbReference type="EMBL" id="MFC1436395.1"/>
    </source>
</evidence>
<dbReference type="SUPFAM" id="SSF55729">
    <property type="entry name" value="Acyl-CoA N-acyltransferases (Nat)"/>
    <property type="match status" value="1"/>
</dbReference>
<evidence type="ECO:0000259" key="1">
    <source>
        <dbReference type="PROSITE" id="PS51186"/>
    </source>
</evidence>
<dbReference type="Gene3D" id="3.40.630.30">
    <property type="match status" value="1"/>
</dbReference>